<proteinExistence type="predicted"/>
<evidence type="ECO:0000313" key="1">
    <source>
        <dbReference type="EMBL" id="ADD96449.1"/>
    </source>
</evidence>
<dbReference type="AlphaFoldDB" id="D6PL48"/>
<name>D6PL48_9ZZZZ</name>
<organism evidence="1">
    <name type="scientific">uncultured organism MedDCM-OCT-S09-C787</name>
    <dbReference type="NCBI Taxonomy" id="743652"/>
    <lineage>
        <taxon>unclassified sequences</taxon>
        <taxon>environmental samples</taxon>
    </lineage>
</organism>
<dbReference type="EMBL" id="GU943140">
    <property type="protein sequence ID" value="ADD96449.1"/>
    <property type="molecule type" value="Genomic_DNA"/>
</dbReference>
<protein>
    <submittedName>
        <fullName evidence="1">Uncharacterized protein</fullName>
    </submittedName>
</protein>
<sequence>MFNVYKDKIESITIKGDPDADFEQAQELLVELEKFERSNGHKVVDGAREKTFADLKQKILNESIGHDDLVFQIEQGAEVADYSKAQRSALGSSFYNSLVLEKSGATAKALANEAQSEYDKRYETWLGANSDATAFEKKQYAQELNLMLVDKYTEIELPQLTTFNLEKNKFNVQRELNQVELAASLYYENPENPNLLKSLSKLNGYVDKKGNPDVNAF</sequence>
<accession>D6PL48</accession>
<reference evidence="1" key="1">
    <citation type="journal article" date="2010" name="ISME J.">
        <title>Metagenome of the Mediterranean deep chlorophyll maximum studied by direct and fosmid library 454 pyrosequencing.</title>
        <authorList>
            <person name="Ghai R."/>
            <person name="Martin-Cuadrado A.B."/>
            <person name="Molto A.G."/>
            <person name="Heredia I.G."/>
            <person name="Cabrera R."/>
            <person name="Martin J."/>
            <person name="Verdu M."/>
            <person name="Deschamps P."/>
            <person name="Moreira D."/>
            <person name="Lopez-Garcia P."/>
            <person name="Mira A."/>
            <person name="Rodriguez-Valera F."/>
        </authorList>
    </citation>
    <scope>NUCLEOTIDE SEQUENCE</scope>
</reference>